<dbReference type="PANTHER" id="PTHR46082:SF6">
    <property type="entry name" value="AAA+ ATPASE DOMAIN-CONTAINING PROTEIN-RELATED"/>
    <property type="match status" value="1"/>
</dbReference>
<evidence type="ECO:0000256" key="1">
    <source>
        <dbReference type="PROSITE-ProRule" id="PRU00339"/>
    </source>
</evidence>
<dbReference type="Gene3D" id="1.25.40.10">
    <property type="entry name" value="Tetratricopeptide repeat domain"/>
    <property type="match status" value="2"/>
</dbReference>
<dbReference type="InterPro" id="IPR011990">
    <property type="entry name" value="TPR-like_helical_dom_sf"/>
</dbReference>
<gene>
    <name evidence="2" type="ORF">RIF23_00965</name>
</gene>
<comment type="caution">
    <text evidence="2">The sequence shown here is derived from an EMBL/GenBank/DDBJ whole genome shotgun (WGS) entry which is preliminary data.</text>
</comment>
<dbReference type="EMBL" id="JAVLVT010000001">
    <property type="protein sequence ID" value="MDS1268858.1"/>
    <property type="molecule type" value="Genomic_DNA"/>
</dbReference>
<evidence type="ECO:0000313" key="3">
    <source>
        <dbReference type="Proteomes" id="UP001250214"/>
    </source>
</evidence>
<sequence length="301" mass="33050">MIVVSAVWDAVKRASGLSGLLARPASTVRSGATVPPPVAGATPSARAAWLEQTLQEYVTTLGPQHHRSIAARNNLAAKYAQVGRRTEAISQFERALEDSVSALGEDDPQTDVIRENLAGTLDDARRYEEATHHWLELLRQREQRFGPRDVSTVQARAGLATAYRRTGQLDSAVTHFERALADDPDPGGERVESLRVGLALAHRASGRFETAAQQLRMVQAQRMRRLGPRHPDTLSVQLHLGRLQLTAGRFAAGTRTLEQAYGEALTASDDPDVRVLTMRLRRELAQAYRAMGRERAAAALR</sequence>
<dbReference type="PANTHER" id="PTHR46082">
    <property type="entry name" value="ATP/GTP-BINDING PROTEIN-RELATED"/>
    <property type="match status" value="1"/>
</dbReference>
<feature type="repeat" description="TPR" evidence="1">
    <location>
        <begin position="153"/>
        <end position="186"/>
    </location>
</feature>
<dbReference type="Pfam" id="PF13374">
    <property type="entry name" value="TPR_10"/>
    <property type="match status" value="1"/>
</dbReference>
<dbReference type="SUPFAM" id="SSF48452">
    <property type="entry name" value="TPR-like"/>
    <property type="match status" value="2"/>
</dbReference>
<accession>A0ABU2H0M7</accession>
<dbReference type="InterPro" id="IPR053137">
    <property type="entry name" value="NLR-like"/>
</dbReference>
<dbReference type="InterPro" id="IPR019734">
    <property type="entry name" value="TPR_rpt"/>
</dbReference>
<dbReference type="PROSITE" id="PS50005">
    <property type="entry name" value="TPR"/>
    <property type="match status" value="1"/>
</dbReference>
<name>A0ABU2H0M7_9ACTN</name>
<dbReference type="Pfam" id="PF13424">
    <property type="entry name" value="TPR_12"/>
    <property type="match status" value="2"/>
</dbReference>
<organism evidence="2 3">
    <name type="scientific">Lipingzhangella rawalii</name>
    <dbReference type="NCBI Taxonomy" id="2055835"/>
    <lineage>
        <taxon>Bacteria</taxon>
        <taxon>Bacillati</taxon>
        <taxon>Actinomycetota</taxon>
        <taxon>Actinomycetes</taxon>
        <taxon>Streptosporangiales</taxon>
        <taxon>Nocardiopsidaceae</taxon>
        <taxon>Lipingzhangella</taxon>
    </lineage>
</organism>
<protein>
    <submittedName>
        <fullName evidence="2">Tetratricopeptide repeat protein</fullName>
    </submittedName>
</protein>
<dbReference type="SMART" id="SM00028">
    <property type="entry name" value="TPR"/>
    <property type="match status" value="2"/>
</dbReference>
<keyword evidence="3" id="KW-1185">Reference proteome</keyword>
<dbReference type="Proteomes" id="UP001250214">
    <property type="component" value="Unassembled WGS sequence"/>
</dbReference>
<reference evidence="3" key="1">
    <citation type="submission" date="2023-07" db="EMBL/GenBank/DDBJ databases">
        <title>Novel species in the genus Lipingzhangella isolated from Sambhar Salt Lake.</title>
        <authorList>
            <person name="Jiya N."/>
            <person name="Kajale S."/>
            <person name="Sharma A."/>
        </authorList>
    </citation>
    <scope>NUCLEOTIDE SEQUENCE [LARGE SCALE GENOMIC DNA]</scope>
    <source>
        <strain evidence="3">LS1_29</strain>
    </source>
</reference>
<proteinExistence type="predicted"/>
<keyword evidence="1" id="KW-0802">TPR repeat</keyword>
<evidence type="ECO:0000313" key="2">
    <source>
        <dbReference type="EMBL" id="MDS1268858.1"/>
    </source>
</evidence>